<dbReference type="Pfam" id="PF00639">
    <property type="entry name" value="Rotamase"/>
    <property type="match status" value="1"/>
</dbReference>
<dbReference type="InterPro" id="IPR027304">
    <property type="entry name" value="Trigger_fact/SurA_dom_sf"/>
</dbReference>
<dbReference type="InterPro" id="IPR046357">
    <property type="entry name" value="PPIase_dom_sf"/>
</dbReference>
<evidence type="ECO:0000256" key="5">
    <source>
        <dbReference type="PROSITE-ProRule" id="PRU00278"/>
    </source>
</evidence>
<keyword evidence="4 5" id="KW-0697">Rotamase</keyword>
<dbReference type="RefSeq" id="WP_094808093.1">
    <property type="nucleotide sequence ID" value="NZ_NEVT01000009.1"/>
</dbReference>
<comment type="catalytic activity">
    <reaction evidence="1">
        <text>[protein]-peptidylproline (omega=180) = [protein]-peptidylproline (omega=0)</text>
        <dbReference type="Rhea" id="RHEA:16237"/>
        <dbReference type="Rhea" id="RHEA-COMP:10747"/>
        <dbReference type="Rhea" id="RHEA-COMP:10748"/>
        <dbReference type="ChEBI" id="CHEBI:83833"/>
        <dbReference type="ChEBI" id="CHEBI:83834"/>
        <dbReference type="EC" id="5.2.1.8"/>
    </reaction>
</comment>
<dbReference type="InterPro" id="IPR000297">
    <property type="entry name" value="PPIase_PpiC"/>
</dbReference>
<feature type="domain" description="PpiC" evidence="6">
    <location>
        <begin position="92"/>
        <end position="192"/>
    </location>
</feature>
<dbReference type="Gene3D" id="3.10.50.40">
    <property type="match status" value="1"/>
</dbReference>
<dbReference type="PANTHER" id="PTHR47245:SF2">
    <property type="entry name" value="PEPTIDYL-PROLYL CIS-TRANS ISOMERASE HP_0175-RELATED"/>
    <property type="match status" value="1"/>
</dbReference>
<dbReference type="SUPFAM" id="SSF109998">
    <property type="entry name" value="Triger factor/SurA peptide-binding domain-like"/>
    <property type="match status" value="1"/>
</dbReference>
<evidence type="ECO:0000313" key="7">
    <source>
        <dbReference type="EMBL" id="OZI69823.1"/>
    </source>
</evidence>
<accession>A0A261V9J9</accession>
<dbReference type="PANTHER" id="PTHR47245">
    <property type="entry name" value="PEPTIDYLPROLYL ISOMERASE"/>
    <property type="match status" value="1"/>
</dbReference>
<gene>
    <name evidence="7" type="ORF">CAL24_23770</name>
</gene>
<reference evidence="8" key="1">
    <citation type="submission" date="2017-05" db="EMBL/GenBank/DDBJ databases">
        <title>Complete and WGS of Bordetella genogroups.</title>
        <authorList>
            <person name="Spilker T."/>
            <person name="Lipuma J."/>
        </authorList>
    </citation>
    <scope>NUCLEOTIDE SEQUENCE [LARGE SCALE GENOMIC DNA]</scope>
    <source>
        <strain evidence="8">AU8256</strain>
    </source>
</reference>
<sequence length="248" mass="26981">MPVIVNGVELTDAELERELPHHADADNPQRRAMTALVLRRVLLDEAQRLGLAAEDEDAAIDALLRTQAGAPEPDEAACRRHYDTHPGRFSVGELVEADHILFQVTPDVDLDRLRARAQAVLQEVLAEPGRFGERARALSNCPSAAVGGSLGQLGRGDTVPEFERAVFGAPAGTILPRLVETRHGLHIVRVRRHVPGRPLPYPQVAGRIALALGTASRDTAWRQYLRLLVGRARIEGIELEGADGALIQ</sequence>
<proteinExistence type="inferred from homology"/>
<evidence type="ECO:0000256" key="2">
    <source>
        <dbReference type="ARBA" id="ARBA00007656"/>
    </source>
</evidence>
<evidence type="ECO:0000256" key="1">
    <source>
        <dbReference type="ARBA" id="ARBA00000971"/>
    </source>
</evidence>
<dbReference type="EC" id="5.2.1.8" evidence="3"/>
<dbReference type="SUPFAM" id="SSF54534">
    <property type="entry name" value="FKBP-like"/>
    <property type="match status" value="1"/>
</dbReference>
<organism evidence="7 8">
    <name type="scientific">Bordetella genomosp. 2</name>
    <dbReference type="NCBI Taxonomy" id="1983456"/>
    <lineage>
        <taxon>Bacteria</taxon>
        <taxon>Pseudomonadati</taxon>
        <taxon>Pseudomonadota</taxon>
        <taxon>Betaproteobacteria</taxon>
        <taxon>Burkholderiales</taxon>
        <taxon>Alcaligenaceae</taxon>
        <taxon>Bordetella</taxon>
    </lineage>
</organism>
<dbReference type="PROSITE" id="PS50198">
    <property type="entry name" value="PPIC_PPIASE_2"/>
    <property type="match status" value="1"/>
</dbReference>
<dbReference type="InterPro" id="IPR050245">
    <property type="entry name" value="PrsA_foldase"/>
</dbReference>
<comment type="caution">
    <text evidence="7">The sequence shown here is derived from an EMBL/GenBank/DDBJ whole genome shotgun (WGS) entry which is preliminary data.</text>
</comment>
<dbReference type="AlphaFoldDB" id="A0A261V9J9"/>
<keyword evidence="5 7" id="KW-0413">Isomerase</keyword>
<keyword evidence="8" id="KW-1185">Reference proteome</keyword>
<protein>
    <recommendedName>
        <fullName evidence="3">peptidylprolyl isomerase</fullName>
        <ecNumber evidence="3">5.2.1.8</ecNumber>
    </recommendedName>
</protein>
<name>A0A261V9J9_9BORD</name>
<evidence type="ECO:0000313" key="8">
    <source>
        <dbReference type="Proteomes" id="UP000215633"/>
    </source>
</evidence>
<comment type="similarity">
    <text evidence="2">Belongs to the PpiC/parvulin rotamase family.</text>
</comment>
<dbReference type="GO" id="GO:0003755">
    <property type="term" value="F:peptidyl-prolyl cis-trans isomerase activity"/>
    <property type="evidence" value="ECO:0007669"/>
    <property type="project" value="UniProtKB-KW"/>
</dbReference>
<dbReference type="Proteomes" id="UP000215633">
    <property type="component" value="Unassembled WGS sequence"/>
</dbReference>
<evidence type="ECO:0000256" key="3">
    <source>
        <dbReference type="ARBA" id="ARBA00013194"/>
    </source>
</evidence>
<evidence type="ECO:0000259" key="6">
    <source>
        <dbReference type="PROSITE" id="PS50198"/>
    </source>
</evidence>
<evidence type="ECO:0000256" key="4">
    <source>
        <dbReference type="ARBA" id="ARBA00023110"/>
    </source>
</evidence>
<dbReference type="EMBL" id="NEVT01000009">
    <property type="protein sequence ID" value="OZI69823.1"/>
    <property type="molecule type" value="Genomic_DNA"/>
</dbReference>